<evidence type="ECO:0000256" key="2">
    <source>
        <dbReference type="ARBA" id="ARBA00023239"/>
    </source>
</evidence>
<reference evidence="3 4" key="1">
    <citation type="submission" date="2016-06" db="EMBL/GenBank/DDBJ databases">
        <title>Evolution of pathogenesis and genome organization in the Tremellales.</title>
        <authorList>
            <person name="Cuomo C."/>
            <person name="Litvintseva A."/>
            <person name="Heitman J."/>
            <person name="Chen Y."/>
            <person name="Sun S."/>
            <person name="Springer D."/>
            <person name="Dromer F."/>
            <person name="Young S."/>
            <person name="Zeng Q."/>
            <person name="Chapman S."/>
            <person name="Gujja S."/>
            <person name="Saif S."/>
            <person name="Birren B."/>
        </authorList>
    </citation>
    <scope>NUCLEOTIDE SEQUENCE [LARGE SCALE GENOMIC DNA]</scope>
    <source>
        <strain evidence="3 4">ATCC 28783</strain>
    </source>
</reference>
<comment type="caution">
    <text evidence="3">The sequence shown here is derived from an EMBL/GenBank/DDBJ whole genome shotgun (WGS) entry which is preliminary data.</text>
</comment>
<sequence>MTIEINTPSSTATLKNPKAHLTGAEVRKLARANLIGDTGGLGHGYVQCNLLIVPARYADDFRRFCQRNPVSCPLVAETAPGDPTVPSHIAADCDIRTDLSGYCVYKDGELVATKTDVLEEWEKDTYVAFLIGCSYSFEHALLDAGITMRHREQGTVVSVYKSKIPLNAAGPFSGAMVVSMRPFKADKVKQVQEITKKYMLAHGEPMLWGDEGTQALGIDINKTDWGQPTNMEDDDIPAYWGCGISPQTAVMDSKVEGTFMAHRGGYMLVTDLRVEDVCA</sequence>
<dbReference type="GO" id="GO:0047820">
    <property type="term" value="F:D-glutamate cyclase activity"/>
    <property type="evidence" value="ECO:0007669"/>
    <property type="project" value="TreeGrafter"/>
</dbReference>
<name>A0A4Q1BV03_TREME</name>
<gene>
    <name evidence="3" type="ORF">M231_00695</name>
</gene>
<accession>A0A4Q1BV03</accession>
<evidence type="ECO:0000256" key="1">
    <source>
        <dbReference type="ARBA" id="ARBA00007896"/>
    </source>
</evidence>
<evidence type="ECO:0000313" key="4">
    <source>
        <dbReference type="Proteomes" id="UP000289152"/>
    </source>
</evidence>
<dbReference type="Gene3D" id="3.40.1640.10">
    <property type="entry name" value="PSTPO5379-like"/>
    <property type="match status" value="1"/>
</dbReference>
<dbReference type="PANTHER" id="PTHR32022:SF10">
    <property type="entry name" value="D-GLUTAMATE CYCLASE, MITOCHONDRIAL"/>
    <property type="match status" value="1"/>
</dbReference>
<proteinExistence type="inferred from homology"/>
<dbReference type="AlphaFoldDB" id="A0A4Q1BV03"/>
<dbReference type="InterPro" id="IPR038021">
    <property type="entry name" value="Putative_hydro-lyase"/>
</dbReference>
<dbReference type="InParanoid" id="A0A4Q1BV03"/>
<dbReference type="InterPro" id="IPR009906">
    <property type="entry name" value="D-Glu_cyclase"/>
</dbReference>
<dbReference type="EMBL" id="SDIL01000004">
    <property type="protein sequence ID" value="RXK41974.1"/>
    <property type="molecule type" value="Genomic_DNA"/>
</dbReference>
<dbReference type="Pfam" id="PF07286">
    <property type="entry name" value="D-Glu_cyclase"/>
    <property type="match status" value="1"/>
</dbReference>
<dbReference type="VEuPathDB" id="FungiDB:TREMEDRAFT_68489"/>
<dbReference type="OrthoDB" id="10262538at2759"/>
<evidence type="ECO:0000313" key="3">
    <source>
        <dbReference type="EMBL" id="RXK41974.1"/>
    </source>
</evidence>
<protein>
    <recommendedName>
        <fullName evidence="5">DUF1445 domain-containing protein</fullName>
    </recommendedName>
</protein>
<dbReference type="Proteomes" id="UP000289152">
    <property type="component" value="Unassembled WGS sequence"/>
</dbReference>
<dbReference type="PANTHER" id="PTHR32022">
    <property type="entry name" value="D-GLUTAMATE CYCLASE, MITOCHONDRIAL"/>
    <property type="match status" value="1"/>
</dbReference>
<dbReference type="FunFam" id="3.30.2040.10:FF:000001">
    <property type="entry name" value="D-glutamate cyclase, mitochondrial"/>
    <property type="match status" value="1"/>
</dbReference>
<evidence type="ECO:0008006" key="5">
    <source>
        <dbReference type="Google" id="ProtNLM"/>
    </source>
</evidence>
<dbReference type="SUPFAM" id="SSF160920">
    <property type="entry name" value="PSTPO5379-like"/>
    <property type="match status" value="1"/>
</dbReference>
<keyword evidence="4" id="KW-1185">Reference proteome</keyword>
<keyword evidence="2" id="KW-0456">Lyase</keyword>
<organism evidence="3 4">
    <name type="scientific">Tremella mesenterica</name>
    <name type="common">Jelly fungus</name>
    <dbReference type="NCBI Taxonomy" id="5217"/>
    <lineage>
        <taxon>Eukaryota</taxon>
        <taxon>Fungi</taxon>
        <taxon>Dikarya</taxon>
        <taxon>Basidiomycota</taxon>
        <taxon>Agaricomycotina</taxon>
        <taxon>Tremellomycetes</taxon>
        <taxon>Tremellales</taxon>
        <taxon>Tremellaceae</taxon>
        <taxon>Tremella</taxon>
    </lineage>
</organism>
<dbReference type="STRING" id="5217.A0A4Q1BV03"/>
<comment type="similarity">
    <text evidence="1">Belongs to the D-glutamate cyclase family.</text>
</comment>
<dbReference type="Gene3D" id="3.30.2040.10">
    <property type="entry name" value="PSTPO5379-like domain"/>
    <property type="match status" value="1"/>
</dbReference>
<dbReference type="GO" id="GO:0006536">
    <property type="term" value="P:glutamate metabolic process"/>
    <property type="evidence" value="ECO:0007669"/>
    <property type="project" value="TreeGrafter"/>
</dbReference>